<evidence type="ECO:0000259" key="2">
    <source>
        <dbReference type="Pfam" id="PF00582"/>
    </source>
</evidence>
<dbReference type="InterPro" id="IPR014729">
    <property type="entry name" value="Rossmann-like_a/b/a_fold"/>
</dbReference>
<dbReference type="Gene3D" id="3.40.50.620">
    <property type="entry name" value="HUPs"/>
    <property type="match status" value="1"/>
</dbReference>
<evidence type="ECO:0000313" key="3">
    <source>
        <dbReference type="EMBL" id="MBJ7609074.1"/>
    </source>
</evidence>
<comment type="similarity">
    <text evidence="1">Belongs to the universal stress protein A family.</text>
</comment>
<evidence type="ECO:0000313" key="4">
    <source>
        <dbReference type="Proteomes" id="UP000614410"/>
    </source>
</evidence>
<protein>
    <submittedName>
        <fullName evidence="3">Universal stress protein</fullName>
    </submittedName>
</protein>
<evidence type="ECO:0000256" key="1">
    <source>
        <dbReference type="ARBA" id="ARBA00008791"/>
    </source>
</evidence>
<dbReference type="CDD" id="cd23659">
    <property type="entry name" value="USP_At3g01520-like"/>
    <property type="match status" value="1"/>
</dbReference>
<dbReference type="PANTHER" id="PTHR31964">
    <property type="entry name" value="ADENINE NUCLEOTIDE ALPHA HYDROLASES-LIKE SUPERFAMILY PROTEIN"/>
    <property type="match status" value="1"/>
</dbReference>
<dbReference type="Pfam" id="PF00582">
    <property type="entry name" value="Usp"/>
    <property type="match status" value="1"/>
</dbReference>
<dbReference type="EMBL" id="JAEKNN010000029">
    <property type="protein sequence ID" value="MBJ7609074.1"/>
    <property type="molecule type" value="Genomic_DNA"/>
</dbReference>
<dbReference type="AlphaFoldDB" id="A0A934KEN2"/>
<proteinExistence type="inferred from homology"/>
<organism evidence="3 4">
    <name type="scientific">Candidatus Amunia macphersoniae</name>
    <dbReference type="NCBI Taxonomy" id="3127014"/>
    <lineage>
        <taxon>Bacteria</taxon>
        <taxon>Bacillati</taxon>
        <taxon>Candidatus Dormiibacterota</taxon>
        <taxon>Candidatus Dormibacteria</taxon>
        <taxon>Candidatus Aeolococcales</taxon>
        <taxon>Candidatus Aeolococcaceae</taxon>
        <taxon>Candidatus Amunia</taxon>
    </lineage>
</organism>
<name>A0A934KEN2_9BACT</name>
<reference evidence="3 4" key="1">
    <citation type="submission" date="2020-10" db="EMBL/GenBank/DDBJ databases">
        <title>Ca. Dormibacterota MAGs.</title>
        <authorList>
            <person name="Montgomery K."/>
        </authorList>
    </citation>
    <scope>NUCLEOTIDE SEQUENCE [LARGE SCALE GENOMIC DNA]</scope>
    <source>
        <strain evidence="3">Mitchell_Peninsula_5</strain>
    </source>
</reference>
<dbReference type="Proteomes" id="UP000614410">
    <property type="component" value="Unassembled WGS sequence"/>
</dbReference>
<dbReference type="SUPFAM" id="SSF52402">
    <property type="entry name" value="Adenine nucleotide alpha hydrolases-like"/>
    <property type="match status" value="1"/>
</dbReference>
<comment type="caution">
    <text evidence="3">The sequence shown here is derived from an EMBL/GenBank/DDBJ whole genome shotgun (WGS) entry which is preliminary data.</text>
</comment>
<feature type="domain" description="UspA" evidence="2">
    <location>
        <begin position="4"/>
        <end position="145"/>
    </location>
</feature>
<dbReference type="InterPro" id="IPR006015">
    <property type="entry name" value="Universal_stress_UspA"/>
</dbReference>
<accession>A0A934KEN2</accession>
<sequence length="162" mass="16963">MTTTRVVCAVDGSPPSRAAVGFALDEAELRGIPLQLVVAHATLSARWSGDARLATQLTGEQAHEMESLAHHLLDSVIQDRGRPSGVPATVELLNGPPAEVIEEHLQPTDLLVIGSRGLGGVRRLLLGSVSGALVQTAPCPVVVVRPQRDPEASDPSASTGRY</sequence>
<dbReference type="PANTHER" id="PTHR31964:SF113">
    <property type="entry name" value="USPA DOMAIN-CONTAINING PROTEIN"/>
    <property type="match status" value="1"/>
</dbReference>
<gene>
    <name evidence="3" type="ORF">JF887_06540</name>
</gene>
<dbReference type="PRINTS" id="PR01438">
    <property type="entry name" value="UNVRSLSTRESS"/>
</dbReference>
<dbReference type="InterPro" id="IPR006016">
    <property type="entry name" value="UspA"/>
</dbReference>